<gene>
    <name evidence="1" type="ORF">Andromeda_33</name>
</gene>
<dbReference type="OrthoDB" id="8156at10239"/>
<dbReference type="Pfam" id="PF17212">
    <property type="entry name" value="Tube"/>
    <property type="match status" value="1"/>
</dbReference>
<dbReference type="EMBL" id="KX458241">
    <property type="protein sequence ID" value="ANU79108.1"/>
    <property type="molecule type" value="Genomic_DNA"/>
</dbReference>
<keyword evidence="2" id="KW-1185">Reference proteome</keyword>
<accession>A0A1B1SEI6</accession>
<evidence type="ECO:0008006" key="3">
    <source>
        <dbReference type="Google" id="ProtNLM"/>
    </source>
</evidence>
<dbReference type="GeneID" id="29062544"/>
<dbReference type="KEGG" id="vg:29062544"/>
<dbReference type="Proteomes" id="UP000203308">
    <property type="component" value="Segment"/>
</dbReference>
<proteinExistence type="predicted"/>
<dbReference type="RefSeq" id="YP_009279555.1">
    <property type="nucleotide sequence ID" value="NC_031014.1"/>
</dbReference>
<name>A0A1B1SEI6_9CAUD</name>
<protein>
    <recommendedName>
        <fullName evidence="3">Tail tubular protein A</fullName>
    </recommendedName>
</protein>
<evidence type="ECO:0000313" key="2">
    <source>
        <dbReference type="Proteomes" id="UP000203308"/>
    </source>
</evidence>
<sequence>MSFITELDVVNRCLATMGELPVNSLEGNRNPIVTNARSAFKDVTIEEQAAGWWFNIEVVRLQPQGIVPGKGGFYRPPTDCLSLSTVDDFNPAWLSIRNRKLYDNGNAEVHYGTGDMQVKIIRLVPFDDLPYNAQRLIRDSAVFKFQMDYDGDELKINQAEASYTEAYAICMADHIRSVKANLLYKGSAGSTLVRSRIPYGRTGRWR</sequence>
<reference evidence="1 2" key="1">
    <citation type="submission" date="2016-06" db="EMBL/GenBank/DDBJ databases">
        <title>Genomic analysis of Andromeda: A phiKMVlikevirus infecting Pseudomonas syringae.</title>
        <authorList>
            <person name="Magill D.J."/>
            <person name="Krylov V.N."/>
            <person name="McGrath J.W."/>
            <person name="Allen C.C.R."/>
            <person name="Quinn J.P."/>
            <person name="Kulakov L.A."/>
        </authorList>
    </citation>
    <scope>NUCLEOTIDE SEQUENCE [LARGE SCALE GENOMIC DNA]</scope>
</reference>
<dbReference type="InterPro" id="IPR033767">
    <property type="entry name" value="Tail_Gp11"/>
</dbReference>
<organism evidence="1 2">
    <name type="scientific">Pseudomonas phage Andromeda</name>
    <dbReference type="NCBI Taxonomy" id="1873949"/>
    <lineage>
        <taxon>Viruses</taxon>
        <taxon>Duplodnaviria</taxon>
        <taxon>Heunggongvirae</taxon>
        <taxon>Uroviricota</taxon>
        <taxon>Caudoviricetes</taxon>
        <taxon>Autographivirales</taxon>
        <taxon>Autonotataviridae</taxon>
        <taxon>Bifseptvirus</taxon>
        <taxon>Bifseptvirus andromeda</taxon>
    </lineage>
</organism>
<evidence type="ECO:0000313" key="1">
    <source>
        <dbReference type="EMBL" id="ANU79108.1"/>
    </source>
</evidence>